<feature type="compositionally biased region" description="Basic residues" evidence="5">
    <location>
        <begin position="55"/>
        <end position="73"/>
    </location>
</feature>
<keyword evidence="3" id="KW-0804">Transcription</keyword>
<evidence type="ECO:0000259" key="6">
    <source>
        <dbReference type="PROSITE" id="PS50048"/>
    </source>
</evidence>
<dbReference type="VEuPathDB" id="FungiDB:ASPWEDRAFT_29257"/>
<keyword evidence="8" id="KW-1185">Reference proteome</keyword>
<name>A0A1L9RGQ5_ASPWE</name>
<evidence type="ECO:0000256" key="5">
    <source>
        <dbReference type="SAM" id="MobiDB-lite"/>
    </source>
</evidence>
<evidence type="ECO:0000256" key="1">
    <source>
        <dbReference type="ARBA" id="ARBA00023015"/>
    </source>
</evidence>
<feature type="compositionally biased region" description="Low complexity" evidence="5">
    <location>
        <begin position="74"/>
        <end position="83"/>
    </location>
</feature>
<dbReference type="SUPFAM" id="SSF57701">
    <property type="entry name" value="Zn2/Cys6 DNA-binding domain"/>
    <property type="match status" value="1"/>
</dbReference>
<dbReference type="STRING" id="1073089.A0A1L9RGQ5"/>
<dbReference type="Pfam" id="PF00172">
    <property type="entry name" value="Zn_clus"/>
    <property type="match status" value="1"/>
</dbReference>
<keyword evidence="4" id="KW-0539">Nucleus</keyword>
<dbReference type="CDD" id="cd00067">
    <property type="entry name" value="GAL4"/>
    <property type="match status" value="1"/>
</dbReference>
<evidence type="ECO:0000313" key="7">
    <source>
        <dbReference type="EMBL" id="OJJ34084.1"/>
    </source>
</evidence>
<evidence type="ECO:0000256" key="4">
    <source>
        <dbReference type="ARBA" id="ARBA00023242"/>
    </source>
</evidence>
<dbReference type="GO" id="GO:0003677">
    <property type="term" value="F:DNA binding"/>
    <property type="evidence" value="ECO:0007669"/>
    <property type="project" value="UniProtKB-KW"/>
</dbReference>
<dbReference type="Proteomes" id="UP000184383">
    <property type="component" value="Unassembled WGS sequence"/>
</dbReference>
<evidence type="ECO:0000256" key="2">
    <source>
        <dbReference type="ARBA" id="ARBA00023125"/>
    </source>
</evidence>
<evidence type="ECO:0000313" key="8">
    <source>
        <dbReference type="Proteomes" id="UP000184383"/>
    </source>
</evidence>
<dbReference type="PROSITE" id="PS00463">
    <property type="entry name" value="ZN2_CY6_FUNGAL_1"/>
    <property type="match status" value="1"/>
</dbReference>
<dbReference type="PANTHER" id="PTHR38791">
    <property type="entry name" value="ZN(II)2CYS6 TRANSCRIPTION FACTOR (EUROFUNG)-RELATED-RELATED"/>
    <property type="match status" value="1"/>
</dbReference>
<feature type="domain" description="Zn(2)-C6 fungal-type" evidence="6">
    <location>
        <begin position="10"/>
        <end position="38"/>
    </location>
</feature>
<dbReference type="RefSeq" id="XP_040687760.1">
    <property type="nucleotide sequence ID" value="XM_040833248.1"/>
</dbReference>
<keyword evidence="1" id="KW-0805">Transcription regulation</keyword>
<dbReference type="AlphaFoldDB" id="A0A1L9RGQ5"/>
<dbReference type="SMART" id="SM00066">
    <property type="entry name" value="GAL4"/>
    <property type="match status" value="1"/>
</dbReference>
<protein>
    <recommendedName>
        <fullName evidence="6">Zn(2)-C6 fungal-type domain-containing protein</fullName>
    </recommendedName>
</protein>
<dbReference type="PROSITE" id="PS50048">
    <property type="entry name" value="ZN2_CY6_FUNGAL_2"/>
    <property type="match status" value="1"/>
</dbReference>
<dbReference type="GeneID" id="63749096"/>
<dbReference type="InterPro" id="IPR036864">
    <property type="entry name" value="Zn2-C6_fun-type_DNA-bd_sf"/>
</dbReference>
<dbReference type="EMBL" id="KV878213">
    <property type="protein sequence ID" value="OJJ34084.1"/>
    <property type="molecule type" value="Genomic_DNA"/>
</dbReference>
<dbReference type="InterPro" id="IPR001138">
    <property type="entry name" value="Zn2Cys6_DnaBD"/>
</dbReference>
<dbReference type="Gene3D" id="4.10.240.10">
    <property type="entry name" value="Zn(2)-C6 fungal-type DNA-binding domain"/>
    <property type="match status" value="1"/>
</dbReference>
<gene>
    <name evidence="7" type="ORF">ASPWEDRAFT_29257</name>
</gene>
<reference evidence="8" key="1">
    <citation type="journal article" date="2017" name="Genome Biol.">
        <title>Comparative genomics reveals high biological diversity and specific adaptations in the industrially and medically important fungal genus Aspergillus.</title>
        <authorList>
            <person name="de Vries R.P."/>
            <person name="Riley R."/>
            <person name="Wiebenga A."/>
            <person name="Aguilar-Osorio G."/>
            <person name="Amillis S."/>
            <person name="Uchima C.A."/>
            <person name="Anderluh G."/>
            <person name="Asadollahi M."/>
            <person name="Askin M."/>
            <person name="Barry K."/>
            <person name="Battaglia E."/>
            <person name="Bayram O."/>
            <person name="Benocci T."/>
            <person name="Braus-Stromeyer S.A."/>
            <person name="Caldana C."/>
            <person name="Canovas D."/>
            <person name="Cerqueira G.C."/>
            <person name="Chen F."/>
            <person name="Chen W."/>
            <person name="Choi C."/>
            <person name="Clum A."/>
            <person name="Dos Santos R.A."/>
            <person name="Damasio A.R."/>
            <person name="Diallinas G."/>
            <person name="Emri T."/>
            <person name="Fekete E."/>
            <person name="Flipphi M."/>
            <person name="Freyberg S."/>
            <person name="Gallo A."/>
            <person name="Gournas C."/>
            <person name="Habgood R."/>
            <person name="Hainaut M."/>
            <person name="Harispe M.L."/>
            <person name="Henrissat B."/>
            <person name="Hilden K.S."/>
            <person name="Hope R."/>
            <person name="Hossain A."/>
            <person name="Karabika E."/>
            <person name="Karaffa L."/>
            <person name="Karanyi Z."/>
            <person name="Krasevec N."/>
            <person name="Kuo A."/>
            <person name="Kusch H."/>
            <person name="LaButti K."/>
            <person name="Lagendijk E.L."/>
            <person name="Lapidus A."/>
            <person name="Levasseur A."/>
            <person name="Lindquist E."/>
            <person name="Lipzen A."/>
            <person name="Logrieco A.F."/>
            <person name="MacCabe A."/>
            <person name="Maekelae M.R."/>
            <person name="Malavazi I."/>
            <person name="Melin P."/>
            <person name="Meyer V."/>
            <person name="Mielnichuk N."/>
            <person name="Miskei M."/>
            <person name="Molnar A.P."/>
            <person name="Mule G."/>
            <person name="Ngan C.Y."/>
            <person name="Orejas M."/>
            <person name="Orosz E."/>
            <person name="Ouedraogo J.P."/>
            <person name="Overkamp K.M."/>
            <person name="Park H.-S."/>
            <person name="Perrone G."/>
            <person name="Piumi F."/>
            <person name="Punt P.J."/>
            <person name="Ram A.F."/>
            <person name="Ramon A."/>
            <person name="Rauscher S."/>
            <person name="Record E."/>
            <person name="Riano-Pachon D.M."/>
            <person name="Robert V."/>
            <person name="Roehrig J."/>
            <person name="Ruller R."/>
            <person name="Salamov A."/>
            <person name="Salih N.S."/>
            <person name="Samson R.A."/>
            <person name="Sandor E."/>
            <person name="Sanguinetti M."/>
            <person name="Schuetze T."/>
            <person name="Sepcic K."/>
            <person name="Shelest E."/>
            <person name="Sherlock G."/>
            <person name="Sophianopoulou V."/>
            <person name="Squina F.M."/>
            <person name="Sun H."/>
            <person name="Susca A."/>
            <person name="Todd R.B."/>
            <person name="Tsang A."/>
            <person name="Unkles S.E."/>
            <person name="van de Wiele N."/>
            <person name="van Rossen-Uffink D."/>
            <person name="Oliveira J.V."/>
            <person name="Vesth T.C."/>
            <person name="Visser J."/>
            <person name="Yu J.-H."/>
            <person name="Zhou M."/>
            <person name="Andersen M.R."/>
            <person name="Archer D.B."/>
            <person name="Baker S.E."/>
            <person name="Benoit I."/>
            <person name="Brakhage A.A."/>
            <person name="Braus G.H."/>
            <person name="Fischer R."/>
            <person name="Frisvad J.C."/>
            <person name="Goldman G.H."/>
            <person name="Houbraken J."/>
            <person name="Oakley B."/>
            <person name="Pocsi I."/>
            <person name="Scazzocchio C."/>
            <person name="Seiboth B."/>
            <person name="vanKuyk P.A."/>
            <person name="Wortman J."/>
            <person name="Dyer P.S."/>
            <person name="Grigoriev I.V."/>
        </authorList>
    </citation>
    <scope>NUCLEOTIDE SEQUENCE [LARGE SCALE GENOMIC DNA]</scope>
    <source>
        <strain evidence="8">DTO 134E9</strain>
    </source>
</reference>
<dbReference type="GO" id="GO:0000981">
    <property type="term" value="F:DNA-binding transcription factor activity, RNA polymerase II-specific"/>
    <property type="evidence" value="ECO:0007669"/>
    <property type="project" value="InterPro"/>
</dbReference>
<proteinExistence type="predicted"/>
<sequence>MVYGGKPSTGCQNCRIRRIKCDEARPHCGACVRTGRECPGYRHPLDVMLRDRTAFSRKKNASPSHAAKKKGRSSKTNEPSPSSEESDTSSLDIVPATKPQKPPTPTLDIIQPINRSLHLPLEDTVTSFFFNSYFHLPRDPQFNNGFMELLPRSYSNATFGSHVHLSTLAVCFFSVAAWTGQRSLLRTSEQFFVRALPKIRQALHGDIDGNLEDILMTVLLLSTYEVGIARTLCHHVLSDEITQELSALKDRKMPQKAHLRGAVALINSRNPKRLQSPLSTTMAYSVQTQIIRTSQGLSYPTVQTPDVWPLSPPVQPSVPSRLSMAATGLVDLRLTWEKLTATPEPPEKEVMDVLSKARSLDSKLLAWASSVPPHWIPIPASVIPQSVQETGIFNGRCDCYSDMWVASTWNSYRDSRIVAQNIILGCLRFLANGRSSNDVQVAASTIQSLATDICGTVPYYIGSQQRSFWANPQKVEYPKADERPVNPAHQQMAPLLGGWFVLSYLGSLCSPGLCLSDKQLGWIKKQTQRILQIYTFGGHIGV</sequence>
<dbReference type="OrthoDB" id="2991872at2759"/>
<organism evidence="7 8">
    <name type="scientific">Aspergillus wentii DTO 134E9</name>
    <dbReference type="NCBI Taxonomy" id="1073089"/>
    <lineage>
        <taxon>Eukaryota</taxon>
        <taxon>Fungi</taxon>
        <taxon>Dikarya</taxon>
        <taxon>Ascomycota</taxon>
        <taxon>Pezizomycotina</taxon>
        <taxon>Eurotiomycetes</taxon>
        <taxon>Eurotiomycetidae</taxon>
        <taxon>Eurotiales</taxon>
        <taxon>Aspergillaceae</taxon>
        <taxon>Aspergillus</taxon>
        <taxon>Aspergillus subgen. Cremei</taxon>
    </lineage>
</organism>
<accession>A0A1L9RGQ5</accession>
<evidence type="ECO:0000256" key="3">
    <source>
        <dbReference type="ARBA" id="ARBA00023163"/>
    </source>
</evidence>
<feature type="region of interest" description="Disordered" evidence="5">
    <location>
        <begin position="54"/>
        <end position="108"/>
    </location>
</feature>
<dbReference type="PANTHER" id="PTHR38791:SF5">
    <property type="entry name" value="TRANSCRIPTION FACTOR DBAG-RELATED"/>
    <property type="match status" value="1"/>
</dbReference>
<dbReference type="InterPro" id="IPR053175">
    <property type="entry name" value="DHMBA_Reg_Transcription_Factor"/>
</dbReference>
<dbReference type="GO" id="GO:0008270">
    <property type="term" value="F:zinc ion binding"/>
    <property type="evidence" value="ECO:0007669"/>
    <property type="project" value="InterPro"/>
</dbReference>
<keyword evidence="2" id="KW-0238">DNA-binding</keyword>